<sequence length="223" mass="25954">MSRIATIWNADKIKFLVENYAHVSNRKLANTLGVSIPYVKIKARELGLKKECAKRKIFPSLEANILRMSENCSYRTIADKLNISVSSVHCAINDAATKGFQKRSREKTCKIMSEARVRLIKKERARAVFGLNQKTKIKLFPNKKKYHMRDRLKRCRYEVDHNGTDVYIDDETRRHANIEAEAQKMGFTIQLPFIVYYPLEFVTENGEAEDQIFTELRRKNIHG</sequence>
<name>A0ABS3M3U0_9BACT</name>
<dbReference type="RefSeq" id="WP_107580999.1">
    <property type="nucleotide sequence ID" value="NZ_JAERMS010000006.1"/>
</dbReference>
<accession>A0ABS3M3U0</accession>
<keyword evidence="2" id="KW-1185">Reference proteome</keyword>
<gene>
    <name evidence="1" type="ORF">JHU38_03470</name>
</gene>
<evidence type="ECO:0000313" key="2">
    <source>
        <dbReference type="Proteomes" id="UP000664265"/>
    </source>
</evidence>
<proteinExistence type="predicted"/>
<evidence type="ECO:0000313" key="1">
    <source>
        <dbReference type="EMBL" id="MBO1362844.1"/>
    </source>
</evidence>
<dbReference type="Proteomes" id="UP000664265">
    <property type="component" value="Unassembled WGS sequence"/>
</dbReference>
<comment type="caution">
    <text evidence="1">The sequence shown here is derived from an EMBL/GenBank/DDBJ whole genome shotgun (WGS) entry which is preliminary data.</text>
</comment>
<reference evidence="1 2" key="1">
    <citation type="submission" date="2021-01" db="EMBL/GenBank/DDBJ databases">
        <title>Prevotella A2931 sp. nov.</title>
        <authorList>
            <person name="Buhl M."/>
            <person name="Oberhettinger P."/>
        </authorList>
    </citation>
    <scope>NUCLEOTIDE SEQUENCE [LARGE SCALE GENOMIC DNA]</scope>
    <source>
        <strain evidence="1 2">A2931</strain>
    </source>
</reference>
<protein>
    <recommendedName>
        <fullName evidence="3">MarR family transcriptional regulator</fullName>
    </recommendedName>
</protein>
<evidence type="ECO:0008006" key="3">
    <source>
        <dbReference type="Google" id="ProtNLM"/>
    </source>
</evidence>
<organism evidence="1 2">
    <name type="scientific">Prevotella illustrans</name>
    <dbReference type="NCBI Taxonomy" id="2800387"/>
    <lineage>
        <taxon>Bacteria</taxon>
        <taxon>Pseudomonadati</taxon>
        <taxon>Bacteroidota</taxon>
        <taxon>Bacteroidia</taxon>
        <taxon>Bacteroidales</taxon>
        <taxon>Prevotellaceae</taxon>
        <taxon>Prevotella</taxon>
    </lineage>
</organism>
<dbReference type="EMBL" id="JAERMS010000006">
    <property type="protein sequence ID" value="MBO1362844.1"/>
    <property type="molecule type" value="Genomic_DNA"/>
</dbReference>